<keyword evidence="2" id="KW-1185">Reference proteome</keyword>
<proteinExistence type="predicted"/>
<name>A0ABU7K742_9ACTN</name>
<comment type="caution">
    <text evidence="1">The sequence shown here is derived from an EMBL/GenBank/DDBJ whole genome shotgun (WGS) entry which is preliminary data.</text>
</comment>
<organism evidence="1 2">
    <name type="scientific">Nocardiopsis codii</name>
    <dbReference type="NCBI Taxonomy" id="3065942"/>
    <lineage>
        <taxon>Bacteria</taxon>
        <taxon>Bacillati</taxon>
        <taxon>Actinomycetota</taxon>
        <taxon>Actinomycetes</taxon>
        <taxon>Streptosporangiales</taxon>
        <taxon>Nocardiopsidaceae</taxon>
        <taxon>Nocardiopsis</taxon>
    </lineage>
</organism>
<dbReference type="RefSeq" id="WP_330091824.1">
    <property type="nucleotide sequence ID" value="NZ_JAUZMY010000010.1"/>
</dbReference>
<sequence>MSIRQTEPHVRELHATAQSLWRAVYEASAVIFAERTVHQARLTDLDADQQEARVRVARARRELVGAFDARDAGRVASAQLHLRECEADEERITLAVTSEARALVRTGLTELGSMLEQVCRALDADRRVQEAVVRDHGPATA</sequence>
<dbReference type="Proteomes" id="UP001356095">
    <property type="component" value="Unassembled WGS sequence"/>
</dbReference>
<dbReference type="EMBL" id="JAUZMY010000010">
    <property type="protein sequence ID" value="MEE2038034.1"/>
    <property type="molecule type" value="Genomic_DNA"/>
</dbReference>
<evidence type="ECO:0000313" key="2">
    <source>
        <dbReference type="Proteomes" id="UP001356095"/>
    </source>
</evidence>
<gene>
    <name evidence="1" type="ORF">Q8791_12490</name>
</gene>
<reference evidence="1 2" key="1">
    <citation type="submission" date="2023-08" db="EMBL/GenBank/DDBJ databases">
        <authorList>
            <person name="Girao M."/>
            <person name="Carvalho M.F."/>
        </authorList>
    </citation>
    <scope>NUCLEOTIDE SEQUENCE [LARGE SCALE GENOMIC DNA]</scope>
    <source>
        <strain evidence="1 2">CT-R113</strain>
    </source>
</reference>
<evidence type="ECO:0000313" key="1">
    <source>
        <dbReference type="EMBL" id="MEE2038034.1"/>
    </source>
</evidence>
<protein>
    <submittedName>
        <fullName evidence="1">Uncharacterized protein</fullName>
    </submittedName>
</protein>
<accession>A0ABU7K742</accession>